<dbReference type="InterPro" id="IPR001387">
    <property type="entry name" value="Cro/C1-type_HTH"/>
</dbReference>
<evidence type="ECO:0000259" key="1">
    <source>
        <dbReference type="PROSITE" id="PS50943"/>
    </source>
</evidence>
<dbReference type="GO" id="GO:0003677">
    <property type="term" value="F:DNA binding"/>
    <property type="evidence" value="ECO:0007669"/>
    <property type="project" value="InterPro"/>
</dbReference>
<dbReference type="SUPFAM" id="SSF47413">
    <property type="entry name" value="lambda repressor-like DNA-binding domains"/>
    <property type="match status" value="1"/>
</dbReference>
<dbReference type="Proteomes" id="UP000542674">
    <property type="component" value="Unassembled WGS sequence"/>
</dbReference>
<proteinExistence type="predicted"/>
<dbReference type="Pfam" id="PF13560">
    <property type="entry name" value="HTH_31"/>
    <property type="match status" value="1"/>
</dbReference>
<evidence type="ECO:0000313" key="3">
    <source>
        <dbReference type="Proteomes" id="UP000542674"/>
    </source>
</evidence>
<protein>
    <submittedName>
        <fullName evidence="2">Transcriptional regulator with XRE-family HTH domain</fullName>
    </submittedName>
</protein>
<dbReference type="InterPro" id="IPR043917">
    <property type="entry name" value="DUF5753"/>
</dbReference>
<dbReference type="InterPro" id="IPR010982">
    <property type="entry name" value="Lambda_DNA-bd_dom_sf"/>
</dbReference>
<dbReference type="PROSITE" id="PS50943">
    <property type="entry name" value="HTH_CROC1"/>
    <property type="match status" value="1"/>
</dbReference>
<dbReference type="RefSeq" id="WP_184671970.1">
    <property type="nucleotide sequence ID" value="NZ_BAABAI010000009.1"/>
</dbReference>
<name>A0A7W7T6B5_9PSEU</name>
<dbReference type="Pfam" id="PF19054">
    <property type="entry name" value="DUF5753"/>
    <property type="match status" value="1"/>
</dbReference>
<sequence>MSSTPDKRRVEFADELRFLRIGAGLNGKEFADRLGWHPSKVSKIENNRQDPTDADVAAWLDAVEAPAPVATRMRDELRGMRIETNSWKNRLRKGHGDRQRYSVEVEGAATRIRAFELMVVPGLVQIAEYARHVFVTAAELQETPPDTDEAVRIRLERQRVLYDSTKSIELLMCESALRYFVCPPDVMLAQIDRLLALIGLAAVRFGIIPLDTVLPSVPTNGFWIVGHRVLVETVDSEIDTDSPVDLATYHKLADSLWTVAAEGDDARRVLMRCAAAIAEKYDLNHKR</sequence>
<dbReference type="Gene3D" id="1.10.260.40">
    <property type="entry name" value="lambda repressor-like DNA-binding domains"/>
    <property type="match status" value="1"/>
</dbReference>
<dbReference type="AlphaFoldDB" id="A0A7W7T6B5"/>
<dbReference type="SMART" id="SM00530">
    <property type="entry name" value="HTH_XRE"/>
    <property type="match status" value="1"/>
</dbReference>
<organism evidence="2 3">
    <name type="scientific">Saccharothrix violaceirubra</name>
    <dbReference type="NCBI Taxonomy" id="413306"/>
    <lineage>
        <taxon>Bacteria</taxon>
        <taxon>Bacillati</taxon>
        <taxon>Actinomycetota</taxon>
        <taxon>Actinomycetes</taxon>
        <taxon>Pseudonocardiales</taxon>
        <taxon>Pseudonocardiaceae</taxon>
        <taxon>Saccharothrix</taxon>
    </lineage>
</organism>
<dbReference type="CDD" id="cd00093">
    <property type="entry name" value="HTH_XRE"/>
    <property type="match status" value="1"/>
</dbReference>
<dbReference type="EMBL" id="JACHJS010000001">
    <property type="protein sequence ID" value="MBB4967345.1"/>
    <property type="molecule type" value="Genomic_DNA"/>
</dbReference>
<gene>
    <name evidence="2" type="ORF">F4559_004704</name>
</gene>
<comment type="caution">
    <text evidence="2">The sequence shown here is derived from an EMBL/GenBank/DDBJ whole genome shotgun (WGS) entry which is preliminary data.</text>
</comment>
<reference evidence="2 3" key="1">
    <citation type="submission" date="2020-08" db="EMBL/GenBank/DDBJ databases">
        <title>Sequencing the genomes of 1000 actinobacteria strains.</title>
        <authorList>
            <person name="Klenk H.-P."/>
        </authorList>
    </citation>
    <scope>NUCLEOTIDE SEQUENCE [LARGE SCALE GENOMIC DNA]</scope>
    <source>
        <strain evidence="2 3">DSM 45084</strain>
    </source>
</reference>
<keyword evidence="3" id="KW-1185">Reference proteome</keyword>
<evidence type="ECO:0000313" key="2">
    <source>
        <dbReference type="EMBL" id="MBB4967345.1"/>
    </source>
</evidence>
<feature type="domain" description="HTH cro/C1-type" evidence="1">
    <location>
        <begin position="16"/>
        <end position="52"/>
    </location>
</feature>
<accession>A0A7W7T6B5</accession>